<sequence>MMEALRLRNVDEDFKAHRQAWLNREVQAEKQIGKKSKPVFGTFDQFFDYEKSISKDYQKFETTKQAETFESRISKIYQKRKGGK</sequence>
<dbReference type="RefSeq" id="WP_058220207.1">
    <property type="nucleotide sequence ID" value="NZ_LKLN01000087.1"/>
</dbReference>
<proteinExistence type="predicted"/>
<evidence type="ECO:0000313" key="1">
    <source>
        <dbReference type="EMBL" id="KSU01930.1"/>
    </source>
</evidence>
<protein>
    <submittedName>
        <fullName evidence="1">Uncharacterized protein</fullName>
    </submittedName>
</protein>
<dbReference type="Proteomes" id="UP000053058">
    <property type="component" value="Unassembled WGS sequence"/>
</dbReference>
<reference evidence="2" key="1">
    <citation type="submission" date="2015-10" db="EMBL/GenBank/DDBJ databases">
        <title>Draft Genome Sequences of 11 Lactococcus lactis subspecies cremoris strains.</title>
        <authorList>
            <person name="Wels M."/>
            <person name="Backus L."/>
            <person name="Boekhorst J."/>
            <person name="Dijkstra A."/>
            <person name="Beerthuizen M."/>
            <person name="Kelly W."/>
            <person name="Siezen R."/>
            <person name="Bachmann H."/>
            <person name="Van Hijum S."/>
        </authorList>
    </citation>
    <scope>NUCLEOTIDE SEQUENCE [LARGE SCALE GENOMIC DNA]</scope>
    <source>
        <strain evidence="2">KF282</strain>
    </source>
</reference>
<accession>A0A0V8CKZ0</accession>
<evidence type="ECO:0000313" key="2">
    <source>
        <dbReference type="Proteomes" id="UP000053058"/>
    </source>
</evidence>
<dbReference type="AlphaFoldDB" id="A0A0V8CKZ0"/>
<comment type="caution">
    <text evidence="1">The sequence shown here is derived from an EMBL/GenBank/DDBJ whole genome shotgun (WGS) entry which is preliminary data.</text>
</comment>
<dbReference type="EMBL" id="LKLN01000087">
    <property type="protein sequence ID" value="KSU01930.1"/>
    <property type="molecule type" value="Genomic_DNA"/>
</dbReference>
<name>A0A0V8CKZ0_LACLL</name>
<dbReference type="PATRIC" id="fig|1360.105.peg.1803"/>
<gene>
    <name evidence="1" type="ORF">KF282_2503</name>
</gene>
<organism evidence="1 2">
    <name type="scientific">Lactococcus lactis subsp. lactis</name>
    <name type="common">Streptococcus lactis</name>
    <dbReference type="NCBI Taxonomy" id="1360"/>
    <lineage>
        <taxon>Bacteria</taxon>
        <taxon>Bacillati</taxon>
        <taxon>Bacillota</taxon>
        <taxon>Bacilli</taxon>
        <taxon>Lactobacillales</taxon>
        <taxon>Streptococcaceae</taxon>
        <taxon>Lactococcus</taxon>
    </lineage>
</organism>